<feature type="compositionally biased region" description="Gly residues" evidence="1">
    <location>
        <begin position="490"/>
        <end position="500"/>
    </location>
</feature>
<evidence type="ECO:0000313" key="2">
    <source>
        <dbReference type="EMBL" id="GJD82127.1"/>
    </source>
</evidence>
<protein>
    <submittedName>
        <fullName evidence="2">Uncharacterized protein</fullName>
    </submittedName>
</protein>
<gene>
    <name evidence="2" type="ORF">NBEOAGPD_5387</name>
</gene>
<evidence type="ECO:0000313" key="3">
    <source>
        <dbReference type="Proteomes" id="UP001055108"/>
    </source>
</evidence>
<dbReference type="AlphaFoldDB" id="A0AA37MD64"/>
<feature type="compositionally biased region" description="Basic and acidic residues" evidence="1">
    <location>
        <begin position="708"/>
        <end position="730"/>
    </location>
</feature>
<sequence>MVAGLLVELGVDARGLELRARRERAGGEHVVEGLRIALEHVVVALVLGQRVLQVDEDRCAAGRVGGAAVPAAVEVADACRAAQDAEGLLEAVLVEVARHQHPRVGVGGEKPVHEGVDRLGLGGAADLAAVERRLDRAEQHAAAALRGEVVVDDRDGLTVEGEVGGERRARGVERAVDVVALVGVGRGGGVGDGAAVGRDRAQRVRDEPNAVGPVEIGRADVAAGLAAVGVVADERVVDEGVLRAGTAVRGAHRFDDLLERLRGRGDAAVRGAVVVLDLLEGDDVRAVEAAGDLLRHGREARGAVAGIEVLGVVARHQQVVGIARQGRALALQRVGGNGHSLARQHLVVAETVVDDAGQVAEHCARVHLRRREAEPVVDLDALRVEVAAHRVGVAEARLAADDQHAAAGSGAGGDVAAGPVARHRVDLAKAARRAGRARRAHRHAHPLQALIEGVARGEVFGRRGEAARAADPHGRRERHARVDHLHGWPGDLGDGQGTGYRPGRRELGNRADDLHEVAGHGRRRARREHEHAVRGRRIAVAGRVLDVEAVRGDTRDDAAGGHPLPGKRRGRTRALDRVDRREGRSIVVGNRAVGARAAEHGRAGDVGEVRQAQRQGLVALDPGVAVDRDAHRLARRPARGKAQAAGSRDVVAVGGGGRAVGGGEVDAERGRGVRTRHRERELPRARVALRDARIGHRQGRLYGRGCRLRRERDPTESRVGRRGGDARGAA</sequence>
<dbReference type="Proteomes" id="UP001055108">
    <property type="component" value="Unassembled WGS sequence"/>
</dbReference>
<feature type="compositionally biased region" description="Basic and acidic residues" evidence="1">
    <location>
        <begin position="467"/>
        <end position="486"/>
    </location>
</feature>
<feature type="region of interest" description="Disordered" evidence="1">
    <location>
        <begin position="467"/>
        <end position="530"/>
    </location>
</feature>
<feature type="region of interest" description="Disordered" evidence="1">
    <location>
        <begin position="653"/>
        <end position="679"/>
    </location>
</feature>
<keyword evidence="3" id="KW-1185">Reference proteome</keyword>
<feature type="compositionally biased region" description="Gly residues" evidence="1">
    <location>
        <begin position="653"/>
        <end position="664"/>
    </location>
</feature>
<comment type="caution">
    <text evidence="2">The sequence shown here is derived from an EMBL/GenBank/DDBJ whole genome shotgun (WGS) entry which is preliminary data.</text>
</comment>
<reference evidence="2" key="1">
    <citation type="journal article" date="2016" name="Front. Microbiol.">
        <title>Genome Sequence of the Piezophilic, Mesophilic Sulfate-Reducing Bacterium Desulfovibrio indicus J2T.</title>
        <authorList>
            <person name="Cao J."/>
            <person name="Maignien L."/>
            <person name="Shao Z."/>
            <person name="Alain K."/>
            <person name="Jebbar M."/>
        </authorList>
    </citation>
    <scope>NUCLEOTIDE SEQUENCE</scope>
    <source>
        <strain evidence="2">NBRC 103626</strain>
    </source>
</reference>
<accession>A0AA37MD64</accession>
<feature type="compositionally biased region" description="Basic and acidic residues" evidence="1">
    <location>
        <begin position="503"/>
        <end position="519"/>
    </location>
</feature>
<reference evidence="2" key="2">
    <citation type="submission" date="2021-08" db="EMBL/GenBank/DDBJ databases">
        <authorList>
            <person name="Tani A."/>
            <person name="Ola A."/>
            <person name="Ogura Y."/>
            <person name="Katsura K."/>
            <person name="Hayashi T."/>
        </authorList>
    </citation>
    <scope>NUCLEOTIDE SEQUENCE</scope>
    <source>
        <strain evidence="2">NBRC 103626</strain>
    </source>
</reference>
<organism evidence="2 3">
    <name type="scientific">Methylobacterium gregans</name>
    <dbReference type="NCBI Taxonomy" id="374424"/>
    <lineage>
        <taxon>Bacteria</taxon>
        <taxon>Pseudomonadati</taxon>
        <taxon>Pseudomonadota</taxon>
        <taxon>Alphaproteobacteria</taxon>
        <taxon>Hyphomicrobiales</taxon>
        <taxon>Methylobacteriaceae</taxon>
        <taxon>Methylobacterium</taxon>
    </lineage>
</organism>
<feature type="region of interest" description="Disordered" evidence="1">
    <location>
        <begin position="705"/>
        <end position="730"/>
    </location>
</feature>
<name>A0AA37MD64_9HYPH</name>
<dbReference type="EMBL" id="BPQM01000199">
    <property type="protein sequence ID" value="GJD82127.1"/>
    <property type="molecule type" value="Genomic_DNA"/>
</dbReference>
<evidence type="ECO:0000256" key="1">
    <source>
        <dbReference type="SAM" id="MobiDB-lite"/>
    </source>
</evidence>
<proteinExistence type="predicted"/>